<evidence type="ECO:0000256" key="4">
    <source>
        <dbReference type="ARBA" id="ARBA00022597"/>
    </source>
</evidence>
<dbReference type="Pfam" id="PF06379">
    <property type="entry name" value="RhaT"/>
    <property type="match status" value="1"/>
</dbReference>
<keyword evidence="8 9" id="KW-0472">Membrane</keyword>
<feature type="transmembrane region" description="Helical" evidence="9">
    <location>
        <begin position="36"/>
        <end position="57"/>
    </location>
</feature>
<keyword evidence="1" id="KW-0813">Transport</keyword>
<feature type="transmembrane region" description="Helical" evidence="9">
    <location>
        <begin position="309"/>
        <end position="328"/>
    </location>
</feature>
<accession>A0A941EY45</accession>
<evidence type="ECO:0000256" key="6">
    <source>
        <dbReference type="ARBA" id="ARBA00022847"/>
    </source>
</evidence>
<gene>
    <name evidence="10" type="ORF">KDU71_00545</name>
</gene>
<dbReference type="AlphaFoldDB" id="A0A941EY45"/>
<dbReference type="EMBL" id="JAGTAR010000001">
    <property type="protein sequence ID" value="MBR8534033.1"/>
    <property type="molecule type" value="Genomic_DNA"/>
</dbReference>
<proteinExistence type="predicted"/>
<keyword evidence="4" id="KW-0762">Sugar transport</keyword>
<feature type="transmembrane region" description="Helical" evidence="9">
    <location>
        <begin position="122"/>
        <end position="141"/>
    </location>
</feature>
<evidence type="ECO:0000313" key="10">
    <source>
        <dbReference type="EMBL" id="MBR8534033.1"/>
    </source>
</evidence>
<keyword evidence="6" id="KW-0769">Symport</keyword>
<evidence type="ECO:0000256" key="7">
    <source>
        <dbReference type="ARBA" id="ARBA00022989"/>
    </source>
</evidence>
<sequence length="333" mass="35105">MIGILFAIFAGVMLGFYAMPEKFVKNYQFENTWGLCFLFMLWIVPAILAFSMIDGFAQVLSDVGAPILLKMLIPSFLWGVGMLLWGKAINHIGLSLGFSIFIGTIVFIGSVLPFFIHGLPATNILVAVLIGIVIILIGIIMNGRAGILRAGENKKNAGSSSMATGIIIAVVGGLLCTGFNVANEFGKDAIAAAVQNNGNESWLTSVASMFIVYVSGGLFVIPYFVIQISRKKMWGSFKVAGANKNVSLTALMAALNFTASVLFAYSAFVLGKAGGTIGYAIFNTMSVVVAVVGGIVTKEWVTAPDKAKTALYIGLAAMIIGVVIIAYGNGLAA</sequence>
<feature type="transmembrane region" description="Helical" evidence="9">
    <location>
        <begin position="63"/>
        <end position="85"/>
    </location>
</feature>
<feature type="transmembrane region" description="Helical" evidence="9">
    <location>
        <begin position="202"/>
        <end position="225"/>
    </location>
</feature>
<feature type="transmembrane region" description="Helical" evidence="9">
    <location>
        <begin position="162"/>
        <end position="182"/>
    </location>
</feature>
<evidence type="ECO:0008006" key="12">
    <source>
        <dbReference type="Google" id="ProtNLM"/>
    </source>
</evidence>
<feature type="transmembrane region" description="Helical" evidence="9">
    <location>
        <begin position="6"/>
        <end position="24"/>
    </location>
</feature>
<name>A0A941EY45_9BACT</name>
<dbReference type="GO" id="GO:0015293">
    <property type="term" value="F:symporter activity"/>
    <property type="evidence" value="ECO:0007669"/>
    <property type="project" value="UniProtKB-KW"/>
</dbReference>
<dbReference type="InterPro" id="IPR004673">
    <property type="entry name" value="L-rhamnose-proton_sym_RhaT"/>
</dbReference>
<keyword evidence="3" id="KW-0997">Cell inner membrane</keyword>
<evidence type="ECO:0000256" key="3">
    <source>
        <dbReference type="ARBA" id="ARBA00022519"/>
    </source>
</evidence>
<keyword evidence="11" id="KW-1185">Reference proteome</keyword>
<dbReference type="GO" id="GO:0015153">
    <property type="term" value="F:rhamnose transmembrane transporter activity"/>
    <property type="evidence" value="ECO:0007669"/>
    <property type="project" value="InterPro"/>
</dbReference>
<feature type="transmembrane region" description="Helical" evidence="9">
    <location>
        <begin position="276"/>
        <end position="297"/>
    </location>
</feature>
<evidence type="ECO:0000313" key="11">
    <source>
        <dbReference type="Proteomes" id="UP000679220"/>
    </source>
</evidence>
<evidence type="ECO:0000256" key="9">
    <source>
        <dbReference type="SAM" id="Phobius"/>
    </source>
</evidence>
<keyword evidence="5 9" id="KW-0812">Transmembrane</keyword>
<comment type="caution">
    <text evidence="10">The sequence shown here is derived from an EMBL/GenBank/DDBJ whole genome shotgun (WGS) entry which is preliminary data.</text>
</comment>
<evidence type="ECO:0000256" key="8">
    <source>
        <dbReference type="ARBA" id="ARBA00023136"/>
    </source>
</evidence>
<organism evidence="10 11">
    <name type="scientific">Carboxylicivirga sediminis</name>
    <dbReference type="NCBI Taxonomy" id="2006564"/>
    <lineage>
        <taxon>Bacteria</taxon>
        <taxon>Pseudomonadati</taxon>
        <taxon>Bacteroidota</taxon>
        <taxon>Bacteroidia</taxon>
        <taxon>Marinilabiliales</taxon>
        <taxon>Marinilabiliaceae</taxon>
        <taxon>Carboxylicivirga</taxon>
    </lineage>
</organism>
<dbReference type="GO" id="GO:0016020">
    <property type="term" value="C:membrane"/>
    <property type="evidence" value="ECO:0007669"/>
    <property type="project" value="InterPro"/>
</dbReference>
<protein>
    <recommendedName>
        <fullName evidence="12">Rhamnose/proton symporter RhaT</fullName>
    </recommendedName>
</protein>
<evidence type="ECO:0000256" key="2">
    <source>
        <dbReference type="ARBA" id="ARBA00022475"/>
    </source>
</evidence>
<evidence type="ECO:0000256" key="5">
    <source>
        <dbReference type="ARBA" id="ARBA00022692"/>
    </source>
</evidence>
<evidence type="ECO:0000256" key="1">
    <source>
        <dbReference type="ARBA" id="ARBA00022448"/>
    </source>
</evidence>
<dbReference type="RefSeq" id="WP_212187940.1">
    <property type="nucleotide sequence ID" value="NZ_JAGTAR010000001.1"/>
</dbReference>
<feature type="transmembrane region" description="Helical" evidence="9">
    <location>
        <begin position="246"/>
        <end position="270"/>
    </location>
</feature>
<reference evidence="10" key="1">
    <citation type="journal article" date="2018" name="Int. J. Syst. Evol. Microbiol.">
        <title>Carboxylicivirga sediminis sp. nov., isolated from coastal sediment.</title>
        <authorList>
            <person name="Wang F.Q."/>
            <person name="Ren L.H."/>
            <person name="Zou R.J."/>
            <person name="Sun Y.Z."/>
            <person name="Liu X.J."/>
            <person name="Jiang F."/>
            <person name="Liu L.J."/>
        </authorList>
    </citation>
    <scope>NUCLEOTIDE SEQUENCE</scope>
    <source>
        <strain evidence="10">JR1</strain>
    </source>
</reference>
<reference evidence="10" key="2">
    <citation type="submission" date="2021-04" db="EMBL/GenBank/DDBJ databases">
        <authorList>
            <person name="Zhang T."/>
            <person name="Zhang Y."/>
            <person name="Lu D."/>
            <person name="Zuo D."/>
            <person name="Du Z."/>
        </authorList>
    </citation>
    <scope>NUCLEOTIDE SEQUENCE</scope>
    <source>
        <strain evidence="10">JR1</strain>
    </source>
</reference>
<dbReference type="Proteomes" id="UP000679220">
    <property type="component" value="Unassembled WGS sequence"/>
</dbReference>
<feature type="transmembrane region" description="Helical" evidence="9">
    <location>
        <begin position="92"/>
        <end position="116"/>
    </location>
</feature>
<keyword evidence="2" id="KW-1003">Cell membrane</keyword>
<keyword evidence="7 9" id="KW-1133">Transmembrane helix</keyword>